<reference evidence="6 7" key="1">
    <citation type="submission" date="2018-01" db="EMBL/GenBank/DDBJ databases">
        <title>The whole genome sequencing and assembly of Paenibacillus chitinolyticus KCCM 41400 strain.</title>
        <authorList>
            <person name="Kim J.-Y."/>
            <person name="Park M.-K."/>
            <person name="Lee Y.-J."/>
            <person name="Yi H."/>
            <person name="Bahn Y.-S."/>
            <person name="Kim J.F."/>
            <person name="Lee D.-W."/>
        </authorList>
    </citation>
    <scope>NUCLEOTIDE SEQUENCE [LARGE SCALE GENOMIC DNA]</scope>
    <source>
        <strain evidence="6 7">KCCM 41400</strain>
    </source>
</reference>
<gene>
    <name evidence="5" type="ORF">M5X16_21025</name>
    <name evidence="6" type="ORF">PC41400_16225</name>
</gene>
<evidence type="ECO:0000256" key="2">
    <source>
        <dbReference type="ARBA" id="ARBA00022617"/>
    </source>
</evidence>
<proteinExistence type="inferred from homology"/>
<dbReference type="KEGG" id="pchi:PC41400_16225"/>
<keyword evidence="4" id="KW-0408">Iron</keyword>
<evidence type="ECO:0000313" key="6">
    <source>
        <dbReference type="EMBL" id="QAV19140.1"/>
    </source>
</evidence>
<evidence type="ECO:0000256" key="4">
    <source>
        <dbReference type="RuleBase" id="RU000461"/>
    </source>
</evidence>
<dbReference type="Gene3D" id="1.10.630.10">
    <property type="entry name" value="Cytochrome P450"/>
    <property type="match status" value="1"/>
</dbReference>
<dbReference type="EMBL" id="CP026520">
    <property type="protein sequence ID" value="QAV19140.1"/>
    <property type="molecule type" value="Genomic_DNA"/>
</dbReference>
<sequence>MRSEATPLVIDYMSTEFRQDPWPLYTALRQEEPIHWSEKQQCYFLSKFKHIKQILLDTENFTVEHPFRTTRHLFGSTIIDMDGKKHSERRPIMSNQFKPSAMQKGMEDAVRQVIKRIVDGIPSGREVDFIQDVAIPIPMTIIMEAIGLPAKDAMWVYHKMRPIILHLDNPKSHFQAALEASDELYAYIENFVRGGTSRGMIAHFRASVEKGQWTQEDMNRHILLLLSAGSETTACSIANIMAILLDKPEELARVMEDGEYLKSAVQESLRWQPPLHTTTRICKKDYELDGVVIPKGKFVILLLASANRDEEMYENPGQWIPSRKEKANLSFSMGSHNCLGFNLAKLELEETFLQLFNRFSGIKLAQSERPVIQGQTFRIPQKLLLTFS</sequence>
<dbReference type="PANTHER" id="PTHR46696:SF1">
    <property type="entry name" value="CYTOCHROME P450 YJIB-RELATED"/>
    <property type="match status" value="1"/>
</dbReference>
<keyword evidence="8" id="KW-1185">Reference proteome</keyword>
<dbReference type="InterPro" id="IPR001128">
    <property type="entry name" value="Cyt_P450"/>
</dbReference>
<evidence type="ECO:0000313" key="5">
    <source>
        <dbReference type="EMBL" id="MCY9598236.1"/>
    </source>
</evidence>
<dbReference type="GeneID" id="95376356"/>
<dbReference type="PRINTS" id="PR00385">
    <property type="entry name" value="P450"/>
</dbReference>
<reference evidence="5 8" key="2">
    <citation type="submission" date="2022-05" db="EMBL/GenBank/DDBJ databases">
        <title>Genome Sequencing of Bee-Associated Microbes.</title>
        <authorList>
            <person name="Dunlap C."/>
        </authorList>
    </citation>
    <scope>NUCLEOTIDE SEQUENCE [LARGE SCALE GENOMIC DNA]</scope>
    <source>
        <strain evidence="5 8">NRRL B-23120</strain>
    </source>
</reference>
<organism evidence="6 7">
    <name type="scientific">Paenibacillus chitinolyticus</name>
    <dbReference type="NCBI Taxonomy" id="79263"/>
    <lineage>
        <taxon>Bacteria</taxon>
        <taxon>Bacillati</taxon>
        <taxon>Bacillota</taxon>
        <taxon>Bacilli</taxon>
        <taxon>Bacillales</taxon>
        <taxon>Paenibacillaceae</taxon>
        <taxon>Paenibacillus</taxon>
    </lineage>
</organism>
<name>A0A410WXU3_9BACL</name>
<dbReference type="RefSeq" id="WP_042225929.1">
    <property type="nucleotide sequence ID" value="NZ_CP026520.1"/>
</dbReference>
<dbReference type="GO" id="GO:0020037">
    <property type="term" value="F:heme binding"/>
    <property type="evidence" value="ECO:0007669"/>
    <property type="project" value="InterPro"/>
</dbReference>
<protein>
    <submittedName>
        <fullName evidence="6">Cytochrome P450</fullName>
    </submittedName>
</protein>
<dbReference type="GO" id="GO:0016705">
    <property type="term" value="F:oxidoreductase activity, acting on paired donors, with incorporation or reduction of molecular oxygen"/>
    <property type="evidence" value="ECO:0007669"/>
    <property type="project" value="InterPro"/>
</dbReference>
<evidence type="ECO:0000256" key="3">
    <source>
        <dbReference type="ARBA" id="ARBA00023033"/>
    </source>
</evidence>
<dbReference type="Proteomes" id="UP001527202">
    <property type="component" value="Unassembled WGS sequence"/>
</dbReference>
<dbReference type="InterPro" id="IPR036396">
    <property type="entry name" value="Cyt_P450_sf"/>
</dbReference>
<dbReference type="SUPFAM" id="SSF48264">
    <property type="entry name" value="Cytochrome P450"/>
    <property type="match status" value="1"/>
</dbReference>
<dbReference type="InterPro" id="IPR002397">
    <property type="entry name" value="Cyt_P450_B"/>
</dbReference>
<keyword evidence="2 4" id="KW-0349">Heme</keyword>
<keyword evidence="4" id="KW-0479">Metal-binding</keyword>
<dbReference type="PROSITE" id="PS00086">
    <property type="entry name" value="CYTOCHROME_P450"/>
    <property type="match status" value="1"/>
</dbReference>
<dbReference type="Pfam" id="PF00067">
    <property type="entry name" value="p450"/>
    <property type="match status" value="1"/>
</dbReference>
<dbReference type="GO" id="GO:0005506">
    <property type="term" value="F:iron ion binding"/>
    <property type="evidence" value="ECO:0007669"/>
    <property type="project" value="InterPro"/>
</dbReference>
<dbReference type="PANTHER" id="PTHR46696">
    <property type="entry name" value="P450, PUTATIVE (EUROFUNG)-RELATED"/>
    <property type="match status" value="1"/>
</dbReference>
<keyword evidence="4" id="KW-0560">Oxidoreductase</keyword>
<keyword evidence="3 4" id="KW-0503">Monooxygenase</keyword>
<dbReference type="EMBL" id="JAMDMJ010000029">
    <property type="protein sequence ID" value="MCY9598236.1"/>
    <property type="molecule type" value="Genomic_DNA"/>
</dbReference>
<evidence type="ECO:0000313" key="7">
    <source>
        <dbReference type="Proteomes" id="UP000288943"/>
    </source>
</evidence>
<evidence type="ECO:0000313" key="8">
    <source>
        <dbReference type="Proteomes" id="UP001527202"/>
    </source>
</evidence>
<dbReference type="Proteomes" id="UP000288943">
    <property type="component" value="Chromosome"/>
</dbReference>
<accession>A0A410WXU3</accession>
<comment type="similarity">
    <text evidence="1 4">Belongs to the cytochrome P450 family.</text>
</comment>
<dbReference type="GO" id="GO:0004497">
    <property type="term" value="F:monooxygenase activity"/>
    <property type="evidence" value="ECO:0007669"/>
    <property type="project" value="UniProtKB-KW"/>
</dbReference>
<evidence type="ECO:0000256" key="1">
    <source>
        <dbReference type="ARBA" id="ARBA00010617"/>
    </source>
</evidence>
<dbReference type="OrthoDB" id="9801155at2"/>
<dbReference type="PRINTS" id="PR00359">
    <property type="entry name" value="BP450"/>
</dbReference>
<dbReference type="AlphaFoldDB" id="A0A410WXU3"/>
<dbReference type="InterPro" id="IPR017972">
    <property type="entry name" value="Cyt_P450_CS"/>
</dbReference>